<dbReference type="SUPFAM" id="SSF50475">
    <property type="entry name" value="FMN-binding split barrel"/>
    <property type="match status" value="1"/>
</dbReference>
<dbReference type="Gene3D" id="2.30.110.10">
    <property type="entry name" value="Electron Transport, Fmn-binding Protein, Chain A"/>
    <property type="match status" value="1"/>
</dbReference>
<keyword evidence="4" id="KW-1185">Reference proteome</keyword>
<reference evidence="3 4" key="1">
    <citation type="journal article" date="2014" name="Nature">
        <title>An environmental bacterial taxon with a large and distinct metabolic repertoire.</title>
        <authorList>
            <person name="Wilson M.C."/>
            <person name="Mori T."/>
            <person name="Ruckert C."/>
            <person name="Uria A.R."/>
            <person name="Helf M.J."/>
            <person name="Takada K."/>
            <person name="Gernert C."/>
            <person name="Steffens U.A."/>
            <person name="Heycke N."/>
            <person name="Schmitt S."/>
            <person name="Rinke C."/>
            <person name="Helfrich E.J."/>
            <person name="Brachmann A.O."/>
            <person name="Gurgui C."/>
            <person name="Wakimoto T."/>
            <person name="Kracht M."/>
            <person name="Crusemann M."/>
            <person name="Hentschel U."/>
            <person name="Abe I."/>
            <person name="Matsunaga S."/>
            <person name="Kalinowski J."/>
            <person name="Takeyama H."/>
            <person name="Piel J."/>
        </authorList>
    </citation>
    <scope>NUCLEOTIDE SEQUENCE [LARGE SCALE GENOMIC DNA]</scope>
    <source>
        <strain evidence="4">TSY2</strain>
    </source>
</reference>
<dbReference type="Proteomes" id="UP000019140">
    <property type="component" value="Unassembled WGS sequence"/>
</dbReference>
<organism evidence="3 4">
    <name type="scientific">Candidatus Entotheonella gemina</name>
    <dbReference type="NCBI Taxonomy" id="1429439"/>
    <lineage>
        <taxon>Bacteria</taxon>
        <taxon>Pseudomonadati</taxon>
        <taxon>Nitrospinota/Tectimicrobiota group</taxon>
        <taxon>Candidatus Tectimicrobiota</taxon>
        <taxon>Candidatus Entotheonellia</taxon>
        <taxon>Candidatus Entotheonellales</taxon>
        <taxon>Candidatus Entotheonellaceae</taxon>
        <taxon>Candidatus Entotheonella</taxon>
    </lineage>
</organism>
<name>W4LHH1_9BACT</name>
<dbReference type="Pfam" id="PF01243">
    <property type="entry name" value="PNPOx_N"/>
    <property type="match status" value="1"/>
</dbReference>
<accession>W4LHH1</accession>
<dbReference type="PANTHER" id="PTHR42815:SF2">
    <property type="entry name" value="FAD-BINDING, PUTATIVE (AFU_ORTHOLOGUE AFUA_6G07600)-RELATED"/>
    <property type="match status" value="1"/>
</dbReference>
<dbReference type="EMBL" id="AZHX01002062">
    <property type="protein sequence ID" value="ETW97427.1"/>
    <property type="molecule type" value="Genomic_DNA"/>
</dbReference>
<dbReference type="AlphaFoldDB" id="W4LHH1"/>
<evidence type="ECO:0000313" key="3">
    <source>
        <dbReference type="EMBL" id="ETW97427.1"/>
    </source>
</evidence>
<comment type="caution">
    <text evidence="3">The sequence shown here is derived from an EMBL/GenBank/DDBJ whole genome shotgun (WGS) entry which is preliminary data.</text>
</comment>
<dbReference type="PANTHER" id="PTHR42815">
    <property type="entry name" value="FAD-BINDING, PUTATIVE (AFU_ORTHOLOGUE AFUA_6G07600)-RELATED"/>
    <property type="match status" value="1"/>
</dbReference>
<proteinExistence type="predicted"/>
<protein>
    <recommendedName>
        <fullName evidence="2">Pyridoxamine 5'-phosphate oxidase N-terminal domain-containing protein</fullName>
    </recommendedName>
</protein>
<feature type="region of interest" description="Disordered" evidence="1">
    <location>
        <begin position="113"/>
        <end position="136"/>
    </location>
</feature>
<gene>
    <name evidence="3" type="ORF">ETSY2_44655</name>
</gene>
<dbReference type="InterPro" id="IPR012349">
    <property type="entry name" value="Split_barrel_FMN-bd"/>
</dbReference>
<feature type="domain" description="Pyridoxamine 5'-phosphate oxidase N-terminal" evidence="2">
    <location>
        <begin position="32"/>
        <end position="102"/>
    </location>
</feature>
<evidence type="ECO:0000259" key="2">
    <source>
        <dbReference type="Pfam" id="PF01243"/>
    </source>
</evidence>
<evidence type="ECO:0000256" key="1">
    <source>
        <dbReference type="SAM" id="MobiDB-lite"/>
    </source>
</evidence>
<sequence>MKTIQTIEEVRALVGDAPSAAAADKFFPHLSSQAVEFIGRSPFLMLSTHDAAGNVTISPKGDAAGFVYVADQHTLYIPERKGNRLIVSLQNILATGAAGLIFTCPEHERNTADQRAGRDCAGSNVKSTHEQPAPGSCATGVEDYRAGKLFPLCQGVDAQRIVAA</sequence>
<evidence type="ECO:0000313" key="4">
    <source>
        <dbReference type="Proteomes" id="UP000019140"/>
    </source>
</evidence>
<dbReference type="HOGENOM" id="CLU_1615975_0_0_7"/>
<dbReference type="InterPro" id="IPR011576">
    <property type="entry name" value="Pyridox_Oxase_N"/>
</dbReference>